<name>A0A8X6WJW8_TRICX</name>
<evidence type="ECO:0000313" key="2">
    <source>
        <dbReference type="Proteomes" id="UP000887159"/>
    </source>
</evidence>
<dbReference type="Proteomes" id="UP000887159">
    <property type="component" value="Unassembled WGS sequence"/>
</dbReference>
<sequence>MVVKVTDLCLVCPEFEPSAVENPPYRGGQCTFNLARLKRPPIGVVWKERWCQLRGHPRLLTMIQITRSVTNSPRPAL</sequence>
<accession>A0A8X6WJW8</accession>
<reference evidence="1" key="1">
    <citation type="submission" date="2020-08" db="EMBL/GenBank/DDBJ databases">
        <title>Multicomponent nature underlies the extraordinary mechanical properties of spider dragline silk.</title>
        <authorList>
            <person name="Kono N."/>
            <person name="Nakamura H."/>
            <person name="Mori M."/>
            <person name="Yoshida Y."/>
            <person name="Ohtoshi R."/>
            <person name="Malay A.D."/>
            <person name="Moran D.A.P."/>
            <person name="Tomita M."/>
            <person name="Numata K."/>
            <person name="Arakawa K."/>
        </authorList>
    </citation>
    <scope>NUCLEOTIDE SEQUENCE</scope>
</reference>
<gene>
    <name evidence="1" type="ORF">TNCV_4846471</name>
</gene>
<organism evidence="1 2">
    <name type="scientific">Trichonephila clavipes</name>
    <name type="common">Golden silk orbweaver</name>
    <name type="synonym">Nephila clavipes</name>
    <dbReference type="NCBI Taxonomy" id="2585209"/>
    <lineage>
        <taxon>Eukaryota</taxon>
        <taxon>Metazoa</taxon>
        <taxon>Ecdysozoa</taxon>
        <taxon>Arthropoda</taxon>
        <taxon>Chelicerata</taxon>
        <taxon>Arachnida</taxon>
        <taxon>Araneae</taxon>
        <taxon>Araneomorphae</taxon>
        <taxon>Entelegynae</taxon>
        <taxon>Araneoidea</taxon>
        <taxon>Nephilidae</taxon>
        <taxon>Trichonephila</taxon>
    </lineage>
</organism>
<evidence type="ECO:0000313" key="1">
    <source>
        <dbReference type="EMBL" id="GFY36275.1"/>
    </source>
</evidence>
<comment type="caution">
    <text evidence="1">The sequence shown here is derived from an EMBL/GenBank/DDBJ whole genome shotgun (WGS) entry which is preliminary data.</text>
</comment>
<proteinExistence type="predicted"/>
<keyword evidence="2" id="KW-1185">Reference proteome</keyword>
<dbReference type="AlphaFoldDB" id="A0A8X6WJW8"/>
<protein>
    <submittedName>
        <fullName evidence="1">Uncharacterized protein</fullName>
    </submittedName>
</protein>
<dbReference type="EMBL" id="BMAU01021435">
    <property type="protein sequence ID" value="GFY36275.1"/>
    <property type="molecule type" value="Genomic_DNA"/>
</dbReference>